<evidence type="ECO:0000313" key="3">
    <source>
        <dbReference type="EMBL" id="KAG5659873.1"/>
    </source>
</evidence>
<dbReference type="InterPro" id="IPR010730">
    <property type="entry name" value="HET"/>
</dbReference>
<dbReference type="PANTHER" id="PTHR10622:SF10">
    <property type="entry name" value="HET DOMAIN-CONTAINING PROTEIN"/>
    <property type="match status" value="1"/>
</dbReference>
<dbReference type="PANTHER" id="PTHR10622">
    <property type="entry name" value="HET DOMAIN-CONTAINING PROTEIN"/>
    <property type="match status" value="1"/>
</dbReference>
<feature type="domain" description="Heterokaryon incompatibility" evidence="1">
    <location>
        <begin position="25"/>
        <end position="116"/>
    </location>
</feature>
<sequence>MRLINVETLELGSFIGEKGQPTPPYAILSHVWTTEEVSFQQMTGIQPLPEESLGYRKIVDFCARAKNEGFEYAWIDTCCIDKTSSAELSEAINSMFQWYRKSEACYVYLSDVTSAENPVSSGSSFRRSRWFTRGWTLQELLAPHEVIFLADDWCEIGTKTSLSTVISQITNIDVVTLTKHTWSHVSIAMIMSWASMRQTTRLEDQAYSLLGLFDVNMPLIYGEGQKAFYRLQVEIMKFTNDDSLFAWSTEPLDDHGYSTSEGTSARGFRFLGLLAPSVACFRDSHDIVAPKEVSISHAPYDMVKQNISLSAVLVRLCSLPTDHTQLRVGLDQVDVVGTLRFSKNVEPVKAVDHGLVITPARHDAKGMKVMCLLAILRCWNKDGYIAIPIKSLATGAFQRVENGRRCRWFRVRLMPLRLCLKDEDEIAEGESNYRLRQFDSDNKVKGPPADPPETVLIRAYVPMEVASTDTPPRPIKGSSPSIWFRSLPIDKYNYYIHSDYPAGCVLPLSETRSHAEAVARINKTIRDVSVLFVAFRRTQPDTNLPPFLIRVDKMKVKSHSEETRVGCLMGHSIESWTDTIAIPDTDFIYVNTKKSSTTFPLGGDLCLVFRARQGTLQHSECYLNVSIEKCLSWALNMEDDGGTKGQEMSEDSVTYLTRQFTDVSL</sequence>
<evidence type="ECO:0000259" key="1">
    <source>
        <dbReference type="Pfam" id="PF06985"/>
    </source>
</evidence>
<dbReference type="Proteomes" id="UP000782241">
    <property type="component" value="Unassembled WGS sequence"/>
</dbReference>
<keyword evidence="4" id="KW-1185">Reference proteome</keyword>
<reference evidence="3" key="1">
    <citation type="submission" date="2021-04" db="EMBL/GenBank/DDBJ databases">
        <title>Draft genome of Fusarium avenaceum strain F156N33, isolated from an atmospheric sample in Virginia.</title>
        <authorList>
            <person name="Yang S."/>
            <person name="Vinatzer B.A."/>
            <person name="Coleman J."/>
        </authorList>
    </citation>
    <scope>NUCLEOTIDE SEQUENCE</scope>
    <source>
        <strain evidence="3">F156N33</strain>
    </source>
</reference>
<gene>
    <name evidence="3" type="ORF">KAF25_002432</name>
</gene>
<evidence type="ECO:0000259" key="2">
    <source>
        <dbReference type="Pfam" id="PF26640"/>
    </source>
</evidence>
<proteinExistence type="predicted"/>
<dbReference type="InterPro" id="IPR058525">
    <property type="entry name" value="DUF8212"/>
</dbReference>
<dbReference type="Pfam" id="PF06985">
    <property type="entry name" value="HET"/>
    <property type="match status" value="1"/>
</dbReference>
<protein>
    <recommendedName>
        <fullName evidence="5">Heterokaryon incompatibility domain-containing protein</fullName>
    </recommendedName>
</protein>
<comment type="caution">
    <text evidence="3">The sequence shown here is derived from an EMBL/GenBank/DDBJ whole genome shotgun (WGS) entry which is preliminary data.</text>
</comment>
<dbReference type="Pfam" id="PF26640">
    <property type="entry name" value="DUF8212"/>
    <property type="match status" value="1"/>
</dbReference>
<organism evidence="3 4">
    <name type="scientific">Fusarium avenaceum</name>
    <dbReference type="NCBI Taxonomy" id="40199"/>
    <lineage>
        <taxon>Eukaryota</taxon>
        <taxon>Fungi</taxon>
        <taxon>Dikarya</taxon>
        <taxon>Ascomycota</taxon>
        <taxon>Pezizomycotina</taxon>
        <taxon>Sordariomycetes</taxon>
        <taxon>Hypocreomycetidae</taxon>
        <taxon>Hypocreales</taxon>
        <taxon>Nectriaceae</taxon>
        <taxon>Fusarium</taxon>
        <taxon>Fusarium tricinctum species complex</taxon>
    </lineage>
</organism>
<name>A0A9P7H131_9HYPO</name>
<accession>A0A9P7H131</accession>
<dbReference type="AlphaFoldDB" id="A0A9P7H131"/>
<evidence type="ECO:0000313" key="4">
    <source>
        <dbReference type="Proteomes" id="UP000782241"/>
    </source>
</evidence>
<feature type="domain" description="DUF8212" evidence="2">
    <location>
        <begin position="226"/>
        <end position="288"/>
    </location>
</feature>
<evidence type="ECO:0008006" key="5">
    <source>
        <dbReference type="Google" id="ProtNLM"/>
    </source>
</evidence>
<dbReference type="EMBL" id="JAGPUO010000011">
    <property type="protein sequence ID" value="KAG5659873.1"/>
    <property type="molecule type" value="Genomic_DNA"/>
</dbReference>